<gene>
    <name evidence="1" type="ORF">OWV82_022025</name>
</gene>
<sequence>MFRARPKETDVKHFVDLRRYLLTKKHPVSYTDLSTDLPCALKLQESGVKFTCIRGQGLLDIKFPKERLRIPCLKVNKELPIPNFKVMDGTECLIRNVMALEQCHYPSETLVCNYIILMDHLINTEEDVELLVEAGIISNHIGENARIAKMFNELCLQININSSCYSDIVNDLNEHYGNRCNHSMATLKKVYFSNCWRGTATSAAIVILFLTFIGTVCSILQVV</sequence>
<reference evidence="1 2" key="1">
    <citation type="journal article" date="2023" name="Science">
        <title>Complex scaffold remodeling in plant triterpene biosynthesis.</title>
        <authorList>
            <person name="De La Pena R."/>
            <person name="Hodgson H."/>
            <person name="Liu J.C."/>
            <person name="Stephenson M.J."/>
            <person name="Martin A.C."/>
            <person name="Owen C."/>
            <person name="Harkess A."/>
            <person name="Leebens-Mack J."/>
            <person name="Jimenez L.E."/>
            <person name="Osbourn A."/>
            <person name="Sattely E.S."/>
        </authorList>
    </citation>
    <scope>NUCLEOTIDE SEQUENCE [LARGE SCALE GENOMIC DNA]</scope>
    <source>
        <strain evidence="2">cv. JPN11</strain>
        <tissue evidence="1">Leaf</tissue>
    </source>
</reference>
<dbReference type="Proteomes" id="UP001164539">
    <property type="component" value="Chromosome 12"/>
</dbReference>
<comment type="caution">
    <text evidence="1">The sequence shown here is derived from an EMBL/GenBank/DDBJ whole genome shotgun (WGS) entry which is preliminary data.</text>
</comment>
<proteinExistence type="predicted"/>
<dbReference type="EMBL" id="CM051405">
    <property type="protein sequence ID" value="KAJ4705218.1"/>
    <property type="molecule type" value="Genomic_DNA"/>
</dbReference>
<protein>
    <submittedName>
        <fullName evidence="1">Uncharacterized protein</fullName>
    </submittedName>
</protein>
<name>A0ACC1X3K9_MELAZ</name>
<evidence type="ECO:0000313" key="1">
    <source>
        <dbReference type="EMBL" id="KAJ4705218.1"/>
    </source>
</evidence>
<accession>A0ACC1X3K9</accession>
<keyword evidence="2" id="KW-1185">Reference proteome</keyword>
<evidence type="ECO:0000313" key="2">
    <source>
        <dbReference type="Proteomes" id="UP001164539"/>
    </source>
</evidence>
<organism evidence="1 2">
    <name type="scientific">Melia azedarach</name>
    <name type="common">Chinaberry tree</name>
    <dbReference type="NCBI Taxonomy" id="155640"/>
    <lineage>
        <taxon>Eukaryota</taxon>
        <taxon>Viridiplantae</taxon>
        <taxon>Streptophyta</taxon>
        <taxon>Embryophyta</taxon>
        <taxon>Tracheophyta</taxon>
        <taxon>Spermatophyta</taxon>
        <taxon>Magnoliopsida</taxon>
        <taxon>eudicotyledons</taxon>
        <taxon>Gunneridae</taxon>
        <taxon>Pentapetalae</taxon>
        <taxon>rosids</taxon>
        <taxon>malvids</taxon>
        <taxon>Sapindales</taxon>
        <taxon>Meliaceae</taxon>
        <taxon>Melia</taxon>
    </lineage>
</organism>